<organism evidence="2">
    <name type="scientific">Sesamum angustifolium</name>
    <dbReference type="NCBI Taxonomy" id="2727405"/>
    <lineage>
        <taxon>Eukaryota</taxon>
        <taxon>Viridiplantae</taxon>
        <taxon>Streptophyta</taxon>
        <taxon>Embryophyta</taxon>
        <taxon>Tracheophyta</taxon>
        <taxon>Spermatophyta</taxon>
        <taxon>Magnoliopsida</taxon>
        <taxon>eudicotyledons</taxon>
        <taxon>Gunneridae</taxon>
        <taxon>Pentapetalae</taxon>
        <taxon>asterids</taxon>
        <taxon>lamiids</taxon>
        <taxon>Lamiales</taxon>
        <taxon>Pedaliaceae</taxon>
        <taxon>Sesamum</taxon>
    </lineage>
</organism>
<dbReference type="AlphaFoldDB" id="A0AAW2JFZ7"/>
<accession>A0AAW2JFZ7</accession>
<dbReference type="EMBL" id="JACGWK010001053">
    <property type="protein sequence ID" value="KAL0293282.1"/>
    <property type="molecule type" value="Genomic_DNA"/>
</dbReference>
<gene>
    <name evidence="2" type="ORF">Sangu_3240800</name>
</gene>
<comment type="caution">
    <text evidence="2">The sequence shown here is derived from an EMBL/GenBank/DDBJ whole genome shotgun (WGS) entry which is preliminary data.</text>
</comment>
<feature type="region of interest" description="Disordered" evidence="1">
    <location>
        <begin position="1"/>
        <end position="61"/>
    </location>
</feature>
<sequence>MDTRRDELLLEESSKAPHSNAGTLSTPTVPIDNVPIPRRSARVPQPPERYGLLGVTRSVGQ</sequence>
<reference evidence="2" key="2">
    <citation type="journal article" date="2024" name="Plant">
        <title>Genomic evolution and insights into agronomic trait innovations of Sesamum species.</title>
        <authorList>
            <person name="Miao H."/>
            <person name="Wang L."/>
            <person name="Qu L."/>
            <person name="Liu H."/>
            <person name="Sun Y."/>
            <person name="Le M."/>
            <person name="Wang Q."/>
            <person name="Wei S."/>
            <person name="Zheng Y."/>
            <person name="Lin W."/>
            <person name="Duan Y."/>
            <person name="Cao H."/>
            <person name="Xiong S."/>
            <person name="Wang X."/>
            <person name="Wei L."/>
            <person name="Li C."/>
            <person name="Ma Q."/>
            <person name="Ju M."/>
            <person name="Zhao R."/>
            <person name="Li G."/>
            <person name="Mu C."/>
            <person name="Tian Q."/>
            <person name="Mei H."/>
            <person name="Zhang T."/>
            <person name="Gao T."/>
            <person name="Zhang H."/>
        </authorList>
    </citation>
    <scope>NUCLEOTIDE SEQUENCE</scope>
    <source>
        <strain evidence="2">G01</strain>
    </source>
</reference>
<name>A0AAW2JFZ7_9LAMI</name>
<proteinExistence type="predicted"/>
<evidence type="ECO:0000256" key="1">
    <source>
        <dbReference type="SAM" id="MobiDB-lite"/>
    </source>
</evidence>
<feature type="compositionally biased region" description="Polar residues" evidence="1">
    <location>
        <begin position="16"/>
        <end position="28"/>
    </location>
</feature>
<evidence type="ECO:0000313" key="2">
    <source>
        <dbReference type="EMBL" id="KAL0293282.1"/>
    </source>
</evidence>
<protein>
    <submittedName>
        <fullName evidence="2">Uncharacterized protein</fullName>
    </submittedName>
</protein>
<feature type="compositionally biased region" description="Basic and acidic residues" evidence="1">
    <location>
        <begin position="1"/>
        <end position="15"/>
    </location>
</feature>
<reference evidence="2" key="1">
    <citation type="submission" date="2020-06" db="EMBL/GenBank/DDBJ databases">
        <authorList>
            <person name="Li T."/>
            <person name="Hu X."/>
            <person name="Zhang T."/>
            <person name="Song X."/>
            <person name="Zhang H."/>
            <person name="Dai N."/>
            <person name="Sheng W."/>
            <person name="Hou X."/>
            <person name="Wei L."/>
        </authorList>
    </citation>
    <scope>NUCLEOTIDE SEQUENCE</scope>
    <source>
        <strain evidence="2">G01</strain>
        <tissue evidence="2">Leaf</tissue>
    </source>
</reference>